<protein>
    <submittedName>
        <fullName evidence="1">Uncharacterized protein</fullName>
    </submittedName>
</protein>
<evidence type="ECO:0000313" key="2">
    <source>
        <dbReference type="Proteomes" id="UP001163603"/>
    </source>
</evidence>
<comment type="caution">
    <text evidence="1">The sequence shown here is derived from an EMBL/GenBank/DDBJ whole genome shotgun (WGS) entry which is preliminary data.</text>
</comment>
<organism evidence="1 2">
    <name type="scientific">Pistacia integerrima</name>
    <dbReference type="NCBI Taxonomy" id="434235"/>
    <lineage>
        <taxon>Eukaryota</taxon>
        <taxon>Viridiplantae</taxon>
        <taxon>Streptophyta</taxon>
        <taxon>Embryophyta</taxon>
        <taxon>Tracheophyta</taxon>
        <taxon>Spermatophyta</taxon>
        <taxon>Magnoliopsida</taxon>
        <taxon>eudicotyledons</taxon>
        <taxon>Gunneridae</taxon>
        <taxon>Pentapetalae</taxon>
        <taxon>rosids</taxon>
        <taxon>malvids</taxon>
        <taxon>Sapindales</taxon>
        <taxon>Anacardiaceae</taxon>
        <taxon>Pistacia</taxon>
    </lineage>
</organism>
<dbReference type="EMBL" id="CM047742">
    <property type="protein sequence ID" value="KAJ0035243.1"/>
    <property type="molecule type" value="Genomic_DNA"/>
</dbReference>
<evidence type="ECO:0000313" key="1">
    <source>
        <dbReference type="EMBL" id="KAJ0035243.1"/>
    </source>
</evidence>
<keyword evidence="2" id="KW-1185">Reference proteome</keyword>
<sequence>MSERFIAFLYRLSDLGFIRISLEPSNIAKSGSMQPGKSTRLKRNILNLSIKWRAFRKVSQPNQMKGFQTPQQNQSRLSDLANRKSKDSHSKKKVVKKNLFTSVPENLLPDIVKEPVDFSSISEISDADESFALASLEPFNLPLTSTIKINKNESNLSSDDYYLKISNGYNIISLEAEILADLLKQARNQVSNSIDIDARSKRLLDALVKIIVEELYAVPEEKDRLTELVLMKTRIVSLCFLIWIIAISVILFFNSSYGGSFIGPPPT</sequence>
<dbReference type="Proteomes" id="UP001163603">
    <property type="component" value="Chromosome 7"/>
</dbReference>
<reference evidence="2" key="1">
    <citation type="journal article" date="2023" name="G3 (Bethesda)">
        <title>Genome assembly and association tests identify interacting loci associated with vigor, precocity, and sex in interspecific pistachio rootstocks.</title>
        <authorList>
            <person name="Palmer W."/>
            <person name="Jacygrad E."/>
            <person name="Sagayaradj S."/>
            <person name="Cavanaugh K."/>
            <person name="Han R."/>
            <person name="Bertier L."/>
            <person name="Beede B."/>
            <person name="Kafkas S."/>
            <person name="Golino D."/>
            <person name="Preece J."/>
            <person name="Michelmore R."/>
        </authorList>
    </citation>
    <scope>NUCLEOTIDE SEQUENCE [LARGE SCALE GENOMIC DNA]</scope>
</reference>
<proteinExistence type="predicted"/>
<name>A0ACC0YEK9_9ROSI</name>
<accession>A0ACC0YEK9</accession>
<gene>
    <name evidence="1" type="ORF">Pint_24316</name>
</gene>